<evidence type="ECO:0000256" key="3">
    <source>
        <dbReference type="ARBA" id="ARBA00022553"/>
    </source>
</evidence>
<feature type="domain" description="Torsin-1A-interacting protein 1/2 AAA+ activator" evidence="12">
    <location>
        <begin position="181"/>
        <end position="349"/>
    </location>
</feature>
<evidence type="ECO:0000256" key="1">
    <source>
        <dbReference type="ARBA" id="ARBA00004259"/>
    </source>
</evidence>
<evidence type="ECO:0000259" key="12">
    <source>
        <dbReference type="Pfam" id="PF05609"/>
    </source>
</evidence>
<dbReference type="GO" id="GO:0005635">
    <property type="term" value="C:nuclear envelope"/>
    <property type="evidence" value="ECO:0007669"/>
    <property type="project" value="UniProtKB-SubCell"/>
</dbReference>
<evidence type="ECO:0000313" key="13">
    <source>
        <dbReference type="EMBL" id="CAH3037634.1"/>
    </source>
</evidence>
<gene>
    <name evidence="13" type="ORF">PMEA_00022258</name>
</gene>
<feature type="region of interest" description="Disordered" evidence="10">
    <location>
        <begin position="1"/>
        <end position="141"/>
    </location>
</feature>
<comment type="subcellular location">
    <subcellularLocation>
        <location evidence="9">Endomembrane system</location>
        <topology evidence="9">Single-pass membrane protein</topology>
    </subcellularLocation>
    <subcellularLocation>
        <location evidence="1">Nucleus envelope</location>
    </subcellularLocation>
</comment>
<dbReference type="EMBL" id="CALNXJ010000004">
    <property type="protein sequence ID" value="CAH3037634.1"/>
    <property type="molecule type" value="Genomic_DNA"/>
</dbReference>
<reference evidence="13 14" key="1">
    <citation type="submission" date="2022-05" db="EMBL/GenBank/DDBJ databases">
        <authorList>
            <consortium name="Genoscope - CEA"/>
            <person name="William W."/>
        </authorList>
    </citation>
    <scope>NUCLEOTIDE SEQUENCE [LARGE SCALE GENOMIC DNA]</scope>
</reference>
<evidence type="ECO:0000256" key="5">
    <source>
        <dbReference type="ARBA" id="ARBA00022989"/>
    </source>
</evidence>
<keyword evidence="5 11" id="KW-1133">Transmembrane helix</keyword>
<keyword evidence="7" id="KW-0325">Glycoprotein</keyword>
<organism evidence="13 14">
    <name type="scientific">Pocillopora meandrina</name>
    <dbReference type="NCBI Taxonomy" id="46732"/>
    <lineage>
        <taxon>Eukaryota</taxon>
        <taxon>Metazoa</taxon>
        <taxon>Cnidaria</taxon>
        <taxon>Anthozoa</taxon>
        <taxon>Hexacorallia</taxon>
        <taxon>Scleractinia</taxon>
        <taxon>Astrocoeniina</taxon>
        <taxon>Pocilloporidae</taxon>
        <taxon>Pocillopora</taxon>
    </lineage>
</organism>
<dbReference type="InterPro" id="IPR046753">
    <property type="entry name" value="TOIP1/2_C"/>
</dbReference>
<feature type="compositionally biased region" description="Basic and acidic residues" evidence="10">
    <location>
        <begin position="114"/>
        <end position="129"/>
    </location>
</feature>
<dbReference type="Gene3D" id="3.40.50.12190">
    <property type="match status" value="1"/>
</dbReference>
<comment type="similarity">
    <text evidence="2">Belongs to the TOR1AIP family.</text>
</comment>
<protein>
    <recommendedName>
        <fullName evidence="12">Torsin-1A-interacting protein 1/2 AAA+ activator domain-containing protein</fullName>
    </recommendedName>
</protein>
<dbReference type="InterPro" id="IPR038599">
    <property type="entry name" value="LAP1C-like_C_sf"/>
</dbReference>
<accession>A0AAU9VRT2</accession>
<comment type="caution">
    <text evidence="13">The sequence shown here is derived from an EMBL/GenBank/DDBJ whole genome shotgun (WGS) entry which is preliminary data.</text>
</comment>
<dbReference type="GO" id="GO:0016020">
    <property type="term" value="C:membrane"/>
    <property type="evidence" value="ECO:0007669"/>
    <property type="project" value="TreeGrafter"/>
</dbReference>
<dbReference type="GO" id="GO:0061024">
    <property type="term" value="P:membrane organization"/>
    <property type="evidence" value="ECO:0007669"/>
    <property type="project" value="TreeGrafter"/>
</dbReference>
<feature type="compositionally biased region" description="Basic and acidic residues" evidence="10">
    <location>
        <begin position="28"/>
        <end position="64"/>
    </location>
</feature>
<feature type="transmembrane region" description="Helical" evidence="11">
    <location>
        <begin position="145"/>
        <end position="167"/>
    </location>
</feature>
<evidence type="ECO:0000256" key="2">
    <source>
        <dbReference type="ARBA" id="ARBA00007860"/>
    </source>
</evidence>
<dbReference type="AlphaFoldDB" id="A0AAU9VRT2"/>
<evidence type="ECO:0000256" key="7">
    <source>
        <dbReference type="ARBA" id="ARBA00023180"/>
    </source>
</evidence>
<sequence>MSSEDVDDKFCEGGAESQLDGEGGADETFAKENGAEGDEDKGSNEHEVFKKDKEEGKGAEKRNALTEGKSGGDNQRGKNKHVRESVNIAPAKQELTNLDLKEGIENQTVADGSPKTDELQSGPQRDRQLKFIHSSNPSTKSQSRYLTLTGIFLVTAMACIVVAIYFAPPNNDMKPDFDLEKVFGNGLEKLQLSFTNQTERFWKILRNRGKAHLRNKDPSQPLVFLLAAPPAAHEYVDCLAIKLAEMLDPSHKRNLARIDGEKEKGNHPEQTKKKMDDFLKKKIDALHRVVLIHHLELLPPPSPLLFHSYCDDQNAPYKHLAIIFTVHMPVELSPSLLPKEAEGSAEKYLSGDVWANKASVEKDAVAALLVRIADTVVLMNGETSGSARDFCSESINY</sequence>
<keyword evidence="8" id="KW-0539">Nucleus</keyword>
<dbReference type="GO" id="GO:0001671">
    <property type="term" value="F:ATPase activator activity"/>
    <property type="evidence" value="ECO:0007669"/>
    <property type="project" value="InterPro"/>
</dbReference>
<dbReference type="Pfam" id="PF05609">
    <property type="entry name" value="LAP1_C"/>
    <property type="match status" value="1"/>
</dbReference>
<keyword evidence="14" id="KW-1185">Reference proteome</keyword>
<keyword evidence="3" id="KW-0597">Phosphoprotein</keyword>
<name>A0AAU9VRT2_9CNID</name>
<evidence type="ECO:0000256" key="10">
    <source>
        <dbReference type="SAM" id="MobiDB-lite"/>
    </source>
</evidence>
<evidence type="ECO:0000256" key="6">
    <source>
        <dbReference type="ARBA" id="ARBA00023136"/>
    </source>
</evidence>
<dbReference type="PANTHER" id="PTHR18843:SF7">
    <property type="entry name" value="LAMINA-ASSOCIATED POLYPEPTIDE 1B ISOFORM 1-RELATED"/>
    <property type="match status" value="1"/>
</dbReference>
<keyword evidence="6 11" id="KW-0472">Membrane</keyword>
<dbReference type="Proteomes" id="UP001159428">
    <property type="component" value="Unassembled WGS sequence"/>
</dbReference>
<keyword evidence="4 11" id="KW-0812">Transmembrane</keyword>
<proteinExistence type="inferred from homology"/>
<dbReference type="PANTHER" id="PTHR18843">
    <property type="entry name" value="TORSIN-1A-INTERACTING PROTEIN"/>
    <property type="match status" value="1"/>
</dbReference>
<dbReference type="InterPro" id="IPR008662">
    <property type="entry name" value="TOIP1/2"/>
</dbReference>
<evidence type="ECO:0000256" key="11">
    <source>
        <dbReference type="SAM" id="Phobius"/>
    </source>
</evidence>
<evidence type="ECO:0000256" key="4">
    <source>
        <dbReference type="ARBA" id="ARBA00022692"/>
    </source>
</evidence>
<evidence type="ECO:0000256" key="9">
    <source>
        <dbReference type="ARBA" id="ARBA00037847"/>
    </source>
</evidence>
<evidence type="ECO:0000256" key="8">
    <source>
        <dbReference type="ARBA" id="ARBA00023242"/>
    </source>
</evidence>
<evidence type="ECO:0000313" key="14">
    <source>
        <dbReference type="Proteomes" id="UP001159428"/>
    </source>
</evidence>